<accession>A0A2X0KP97</accession>
<dbReference type="AlphaFoldDB" id="A0A2X0KP97"/>
<proteinExistence type="predicted"/>
<sequence>MRDDFKVFTIEDRATVPGVRYRYIRSSGNERNALAKSLDTRQAGRARQSGNATARLQRNVRTVARFSSIRSILGWRPPRLARASPASSSTGSNSWPNLESTHRRFASALGYTATGTDHCVYSWLDDRQCPHYIALYVDDLLMISPELAEIERVISGLDQRYGVKRLGPAEYILGIQIRRFDDGSIALSQERYIMDVLALTGNVGGDDDDYTRETRERARERAKARRSEGVSTEAAAVDREATAEDTRLQGSQQVQCTELW</sequence>
<dbReference type="EMBL" id="FMWP01000084">
    <property type="protein sequence ID" value="SCZ95632.1"/>
    <property type="molecule type" value="Genomic_DNA"/>
</dbReference>
<feature type="region of interest" description="Disordered" evidence="1">
    <location>
        <begin position="219"/>
        <end position="249"/>
    </location>
</feature>
<evidence type="ECO:0000313" key="3">
    <source>
        <dbReference type="EMBL" id="SCZ95632.1"/>
    </source>
</evidence>
<name>A0A2X0KP97_9BASI</name>
<evidence type="ECO:0000259" key="2">
    <source>
        <dbReference type="Pfam" id="PF07727"/>
    </source>
</evidence>
<dbReference type="InterPro" id="IPR013103">
    <property type="entry name" value="RVT_2"/>
</dbReference>
<keyword evidence="4" id="KW-1185">Reference proteome</keyword>
<evidence type="ECO:0000313" key="4">
    <source>
        <dbReference type="Proteomes" id="UP000249723"/>
    </source>
</evidence>
<reference evidence="4" key="1">
    <citation type="submission" date="2016-10" db="EMBL/GenBank/DDBJ databases">
        <authorList>
            <person name="Jeantristanb JTB J.-T."/>
            <person name="Ricardo R."/>
        </authorList>
    </citation>
    <scope>NUCLEOTIDE SEQUENCE [LARGE SCALE GENOMIC DNA]</scope>
</reference>
<gene>
    <name evidence="3" type="ORF">BZ3500_MVSOF-1268-A1-R1_C057G00254</name>
</gene>
<organism evidence="3 4">
    <name type="scientific">Microbotryum saponariae</name>
    <dbReference type="NCBI Taxonomy" id="289078"/>
    <lineage>
        <taxon>Eukaryota</taxon>
        <taxon>Fungi</taxon>
        <taxon>Dikarya</taxon>
        <taxon>Basidiomycota</taxon>
        <taxon>Pucciniomycotina</taxon>
        <taxon>Microbotryomycetes</taxon>
        <taxon>Microbotryales</taxon>
        <taxon>Microbotryaceae</taxon>
        <taxon>Microbotryum</taxon>
    </lineage>
</organism>
<feature type="compositionally biased region" description="Basic and acidic residues" evidence="1">
    <location>
        <begin position="219"/>
        <end position="228"/>
    </location>
</feature>
<dbReference type="STRING" id="289078.A0A2X0KP97"/>
<feature type="domain" description="Reverse transcriptase Ty1/copia-type" evidence="2">
    <location>
        <begin position="109"/>
        <end position="198"/>
    </location>
</feature>
<dbReference type="Pfam" id="PF07727">
    <property type="entry name" value="RVT_2"/>
    <property type="match status" value="1"/>
</dbReference>
<protein>
    <submittedName>
        <fullName evidence="3">BZ3500_MvSof-1268-A1-R1_C057g00254 protein</fullName>
    </submittedName>
</protein>
<feature type="compositionally biased region" description="Basic and acidic residues" evidence="1">
    <location>
        <begin position="236"/>
        <end position="247"/>
    </location>
</feature>
<evidence type="ECO:0000256" key="1">
    <source>
        <dbReference type="SAM" id="MobiDB-lite"/>
    </source>
</evidence>
<dbReference type="Proteomes" id="UP000249723">
    <property type="component" value="Unassembled WGS sequence"/>
</dbReference>